<accession>A0A1I3CQG4</accession>
<dbReference type="Proteomes" id="UP000199377">
    <property type="component" value="Unassembled WGS sequence"/>
</dbReference>
<keyword evidence="10" id="KW-1185">Reference proteome</keyword>
<feature type="signal peptide" evidence="7">
    <location>
        <begin position="1"/>
        <end position="21"/>
    </location>
</feature>
<dbReference type="Gene3D" id="1.10.760.10">
    <property type="entry name" value="Cytochrome c-like domain"/>
    <property type="match status" value="1"/>
</dbReference>
<keyword evidence="5 6" id="KW-0408">Iron</keyword>
<organism evidence="9 10">
    <name type="scientific">Albimonas pacifica</name>
    <dbReference type="NCBI Taxonomy" id="1114924"/>
    <lineage>
        <taxon>Bacteria</taxon>
        <taxon>Pseudomonadati</taxon>
        <taxon>Pseudomonadota</taxon>
        <taxon>Alphaproteobacteria</taxon>
        <taxon>Rhodobacterales</taxon>
        <taxon>Paracoccaceae</taxon>
        <taxon>Albimonas</taxon>
    </lineage>
</organism>
<gene>
    <name evidence="9" type="ORF">SAMN05216258_102131</name>
</gene>
<reference evidence="9 10" key="1">
    <citation type="submission" date="2016-10" db="EMBL/GenBank/DDBJ databases">
        <authorList>
            <person name="de Groot N.N."/>
        </authorList>
    </citation>
    <scope>NUCLEOTIDE SEQUENCE [LARGE SCALE GENOMIC DNA]</scope>
    <source>
        <strain evidence="9 10">CGMCC 1.11030</strain>
    </source>
</reference>
<dbReference type="InterPro" id="IPR009056">
    <property type="entry name" value="Cyt_c-like_dom"/>
</dbReference>
<evidence type="ECO:0000256" key="5">
    <source>
        <dbReference type="ARBA" id="ARBA00023004"/>
    </source>
</evidence>
<dbReference type="GO" id="GO:0009055">
    <property type="term" value="F:electron transfer activity"/>
    <property type="evidence" value="ECO:0007669"/>
    <property type="project" value="InterPro"/>
</dbReference>
<keyword evidence="7" id="KW-0732">Signal</keyword>
<evidence type="ECO:0000313" key="9">
    <source>
        <dbReference type="EMBL" id="SFH76469.1"/>
    </source>
</evidence>
<keyword evidence="4" id="KW-0249">Electron transport</keyword>
<dbReference type="GO" id="GO:0020037">
    <property type="term" value="F:heme binding"/>
    <property type="evidence" value="ECO:0007669"/>
    <property type="project" value="InterPro"/>
</dbReference>
<name>A0A1I3CQG4_9RHOB</name>
<dbReference type="AlphaFoldDB" id="A0A1I3CQG4"/>
<evidence type="ECO:0000313" key="10">
    <source>
        <dbReference type="Proteomes" id="UP000199377"/>
    </source>
</evidence>
<dbReference type="STRING" id="1114924.SAMN05216258_102131"/>
<protein>
    <submittedName>
        <fullName evidence="9">Cytochrome c</fullName>
    </submittedName>
</protein>
<dbReference type="OrthoDB" id="9805828at2"/>
<sequence length="143" mass="14887">MRTIAAFTILAAVSAAAPALAAGDAARGEKIFLKCRACHEIVAPGGEVVQRGGKVGPNLYGVIGRQAGSVEGFKGYSDSMKAAGEAGLTWDEATFTVYVQDPTAFLRETLDDASARGKMTFKLTSGMEDIYAYLVSVDADGAD</sequence>
<evidence type="ECO:0000256" key="1">
    <source>
        <dbReference type="ARBA" id="ARBA00022448"/>
    </source>
</evidence>
<proteinExistence type="predicted"/>
<keyword evidence="2 6" id="KW-0349">Heme</keyword>
<dbReference type="RefSeq" id="WP_092857954.1">
    <property type="nucleotide sequence ID" value="NZ_FOQH01000002.1"/>
</dbReference>
<keyword evidence="1" id="KW-0813">Transport</keyword>
<feature type="domain" description="Cytochrome c" evidence="8">
    <location>
        <begin position="23"/>
        <end position="138"/>
    </location>
</feature>
<dbReference type="InterPro" id="IPR002327">
    <property type="entry name" value="Cyt_c_1A/1B"/>
</dbReference>
<dbReference type="PROSITE" id="PS51007">
    <property type="entry name" value="CYTC"/>
    <property type="match status" value="1"/>
</dbReference>
<feature type="chain" id="PRO_5011739037" evidence="7">
    <location>
        <begin position="22"/>
        <end position="143"/>
    </location>
</feature>
<evidence type="ECO:0000259" key="8">
    <source>
        <dbReference type="PROSITE" id="PS51007"/>
    </source>
</evidence>
<evidence type="ECO:0000256" key="7">
    <source>
        <dbReference type="SAM" id="SignalP"/>
    </source>
</evidence>
<dbReference type="InterPro" id="IPR036909">
    <property type="entry name" value="Cyt_c-like_dom_sf"/>
</dbReference>
<evidence type="ECO:0000256" key="6">
    <source>
        <dbReference type="PROSITE-ProRule" id="PRU00433"/>
    </source>
</evidence>
<keyword evidence="3 6" id="KW-0479">Metal-binding</keyword>
<evidence type="ECO:0000256" key="3">
    <source>
        <dbReference type="ARBA" id="ARBA00022723"/>
    </source>
</evidence>
<dbReference type="EMBL" id="FOQH01000002">
    <property type="protein sequence ID" value="SFH76469.1"/>
    <property type="molecule type" value="Genomic_DNA"/>
</dbReference>
<dbReference type="GO" id="GO:0046872">
    <property type="term" value="F:metal ion binding"/>
    <property type="evidence" value="ECO:0007669"/>
    <property type="project" value="UniProtKB-KW"/>
</dbReference>
<evidence type="ECO:0000256" key="2">
    <source>
        <dbReference type="ARBA" id="ARBA00022617"/>
    </source>
</evidence>
<dbReference type="PANTHER" id="PTHR11961">
    <property type="entry name" value="CYTOCHROME C"/>
    <property type="match status" value="1"/>
</dbReference>
<dbReference type="SUPFAM" id="SSF46626">
    <property type="entry name" value="Cytochrome c"/>
    <property type="match status" value="1"/>
</dbReference>
<evidence type="ECO:0000256" key="4">
    <source>
        <dbReference type="ARBA" id="ARBA00022982"/>
    </source>
</evidence>